<name>A0A9D4P9U3_RHISA</name>
<dbReference type="SUPFAM" id="SSF52980">
    <property type="entry name" value="Restriction endonuclease-like"/>
    <property type="match status" value="1"/>
</dbReference>
<dbReference type="AlphaFoldDB" id="A0A9D4P9U3"/>
<dbReference type="InterPro" id="IPR011604">
    <property type="entry name" value="PDDEXK-like_dom_sf"/>
</dbReference>
<protein>
    <submittedName>
        <fullName evidence="2">Uncharacterized protein</fullName>
    </submittedName>
</protein>
<gene>
    <name evidence="2" type="ORF">HPB52_025235</name>
</gene>
<proteinExistence type="predicted"/>
<organism evidence="2 3">
    <name type="scientific">Rhipicephalus sanguineus</name>
    <name type="common">Brown dog tick</name>
    <name type="synonym">Ixodes sanguineus</name>
    <dbReference type="NCBI Taxonomy" id="34632"/>
    <lineage>
        <taxon>Eukaryota</taxon>
        <taxon>Metazoa</taxon>
        <taxon>Ecdysozoa</taxon>
        <taxon>Arthropoda</taxon>
        <taxon>Chelicerata</taxon>
        <taxon>Arachnida</taxon>
        <taxon>Acari</taxon>
        <taxon>Parasitiformes</taxon>
        <taxon>Ixodida</taxon>
        <taxon>Ixodoidea</taxon>
        <taxon>Ixodidae</taxon>
        <taxon>Rhipicephalinae</taxon>
        <taxon>Rhipicephalus</taxon>
        <taxon>Rhipicephalus</taxon>
    </lineage>
</organism>
<feature type="region of interest" description="Disordered" evidence="1">
    <location>
        <begin position="111"/>
        <end position="135"/>
    </location>
</feature>
<evidence type="ECO:0000256" key="1">
    <source>
        <dbReference type="SAM" id="MobiDB-lite"/>
    </source>
</evidence>
<dbReference type="Proteomes" id="UP000821837">
    <property type="component" value="Unassembled WGS sequence"/>
</dbReference>
<dbReference type="PANTHER" id="PTHR47526:SF3">
    <property type="entry name" value="PHD-TYPE DOMAIN-CONTAINING PROTEIN"/>
    <property type="match status" value="1"/>
</dbReference>
<feature type="compositionally biased region" description="Basic and acidic residues" evidence="1">
    <location>
        <begin position="117"/>
        <end position="135"/>
    </location>
</feature>
<dbReference type="EMBL" id="JABSTV010001941">
    <property type="protein sequence ID" value="KAH7931838.1"/>
    <property type="molecule type" value="Genomic_DNA"/>
</dbReference>
<evidence type="ECO:0000313" key="2">
    <source>
        <dbReference type="EMBL" id="KAH7931838.1"/>
    </source>
</evidence>
<sequence>MPPSWRSRRFSAHAAALWSYLFFSLFSVHLWTAMDLSAYARGLDKPARLRYLEKVRLCGGVDPLELQDAELQRDIELLPRVDFTDIKDYLVHSTSFVSRKAASQVSFASSTMRKRQMGGEEPLRKRQKRRNVEKPTNEEWASFLSSCHASRCRPALLSLEEDYAKEYVPVATKFPTAVLGNPQADDVPATWESTEAHCCRVAGTLSLEKEVAEEIEKETRQQSKSSKWFAFRAGRITASNAKAMDKIKRKAPTLVVLRKLQSMAF</sequence>
<reference evidence="2" key="2">
    <citation type="submission" date="2021-09" db="EMBL/GenBank/DDBJ databases">
        <authorList>
            <person name="Jia N."/>
            <person name="Wang J."/>
            <person name="Shi W."/>
            <person name="Du L."/>
            <person name="Sun Y."/>
            <person name="Zhan W."/>
            <person name="Jiang J."/>
            <person name="Wang Q."/>
            <person name="Zhang B."/>
            <person name="Ji P."/>
            <person name="Sakyi L.B."/>
            <person name="Cui X."/>
            <person name="Yuan T."/>
            <person name="Jiang B."/>
            <person name="Yang W."/>
            <person name="Lam T.T.-Y."/>
            <person name="Chang Q."/>
            <person name="Ding S."/>
            <person name="Wang X."/>
            <person name="Zhu J."/>
            <person name="Ruan X."/>
            <person name="Zhao L."/>
            <person name="Wei J."/>
            <person name="Que T."/>
            <person name="Du C."/>
            <person name="Cheng J."/>
            <person name="Dai P."/>
            <person name="Han X."/>
            <person name="Huang E."/>
            <person name="Gao Y."/>
            <person name="Liu J."/>
            <person name="Shao H."/>
            <person name="Ye R."/>
            <person name="Li L."/>
            <person name="Wei W."/>
            <person name="Wang X."/>
            <person name="Wang C."/>
            <person name="Huo Q."/>
            <person name="Li W."/>
            <person name="Guo W."/>
            <person name="Chen H."/>
            <person name="Chen S."/>
            <person name="Zhou L."/>
            <person name="Zhou L."/>
            <person name="Ni X."/>
            <person name="Tian J."/>
            <person name="Zhou Y."/>
            <person name="Sheng Y."/>
            <person name="Liu T."/>
            <person name="Pan Y."/>
            <person name="Xia L."/>
            <person name="Li J."/>
            <person name="Zhao F."/>
            <person name="Cao W."/>
        </authorList>
    </citation>
    <scope>NUCLEOTIDE SEQUENCE</scope>
    <source>
        <strain evidence="2">Rsan-2018</strain>
        <tissue evidence="2">Larvae</tissue>
    </source>
</reference>
<dbReference type="Gene3D" id="3.90.320.10">
    <property type="match status" value="1"/>
</dbReference>
<comment type="caution">
    <text evidence="2">The sequence shown here is derived from an EMBL/GenBank/DDBJ whole genome shotgun (WGS) entry which is preliminary data.</text>
</comment>
<dbReference type="VEuPathDB" id="VectorBase:RSAN_035115"/>
<evidence type="ECO:0000313" key="3">
    <source>
        <dbReference type="Proteomes" id="UP000821837"/>
    </source>
</evidence>
<dbReference type="InterPro" id="IPR011335">
    <property type="entry name" value="Restrct_endonuc-II-like"/>
</dbReference>
<dbReference type="PANTHER" id="PTHR47526">
    <property type="entry name" value="ATP-DEPENDENT DNA HELICASE"/>
    <property type="match status" value="1"/>
</dbReference>
<keyword evidence="3" id="KW-1185">Reference proteome</keyword>
<accession>A0A9D4P9U3</accession>
<dbReference type="VEuPathDB" id="VectorBase:RSAN_044238"/>
<reference evidence="2" key="1">
    <citation type="journal article" date="2020" name="Cell">
        <title>Large-Scale Comparative Analyses of Tick Genomes Elucidate Their Genetic Diversity and Vector Capacities.</title>
        <authorList>
            <consortium name="Tick Genome and Microbiome Consortium (TIGMIC)"/>
            <person name="Jia N."/>
            <person name="Wang J."/>
            <person name="Shi W."/>
            <person name="Du L."/>
            <person name="Sun Y."/>
            <person name="Zhan W."/>
            <person name="Jiang J.F."/>
            <person name="Wang Q."/>
            <person name="Zhang B."/>
            <person name="Ji P."/>
            <person name="Bell-Sakyi L."/>
            <person name="Cui X.M."/>
            <person name="Yuan T.T."/>
            <person name="Jiang B.G."/>
            <person name="Yang W.F."/>
            <person name="Lam T.T."/>
            <person name="Chang Q.C."/>
            <person name="Ding S.J."/>
            <person name="Wang X.J."/>
            <person name="Zhu J.G."/>
            <person name="Ruan X.D."/>
            <person name="Zhao L."/>
            <person name="Wei J.T."/>
            <person name="Ye R.Z."/>
            <person name="Que T.C."/>
            <person name="Du C.H."/>
            <person name="Zhou Y.H."/>
            <person name="Cheng J.X."/>
            <person name="Dai P.F."/>
            <person name="Guo W.B."/>
            <person name="Han X.H."/>
            <person name="Huang E.J."/>
            <person name="Li L.F."/>
            <person name="Wei W."/>
            <person name="Gao Y.C."/>
            <person name="Liu J.Z."/>
            <person name="Shao H.Z."/>
            <person name="Wang X."/>
            <person name="Wang C.C."/>
            <person name="Yang T.C."/>
            <person name="Huo Q.B."/>
            <person name="Li W."/>
            <person name="Chen H.Y."/>
            <person name="Chen S.E."/>
            <person name="Zhou L.G."/>
            <person name="Ni X.B."/>
            <person name="Tian J.H."/>
            <person name="Sheng Y."/>
            <person name="Liu T."/>
            <person name="Pan Y.S."/>
            <person name="Xia L.Y."/>
            <person name="Li J."/>
            <person name="Zhao F."/>
            <person name="Cao W.C."/>
        </authorList>
    </citation>
    <scope>NUCLEOTIDE SEQUENCE</scope>
    <source>
        <strain evidence="2">Rsan-2018</strain>
    </source>
</reference>
<dbReference type="GO" id="GO:0006281">
    <property type="term" value="P:DNA repair"/>
    <property type="evidence" value="ECO:0007669"/>
    <property type="project" value="UniProtKB-ARBA"/>
</dbReference>